<comment type="caution">
    <text evidence="7">The sequence shown here is derived from an EMBL/GenBank/DDBJ whole genome shotgun (WGS) entry which is preliminary data.</text>
</comment>
<evidence type="ECO:0000259" key="5">
    <source>
        <dbReference type="PROSITE" id="PS50212"/>
    </source>
</evidence>
<proteinExistence type="predicted"/>
<feature type="compositionally biased region" description="Polar residues" evidence="3">
    <location>
        <begin position="109"/>
        <end position="135"/>
    </location>
</feature>
<dbReference type="Pfam" id="PF00617">
    <property type="entry name" value="RasGEF"/>
    <property type="match status" value="1"/>
</dbReference>
<dbReference type="SUPFAM" id="SSF48350">
    <property type="entry name" value="GTPase activation domain, GAP"/>
    <property type="match status" value="1"/>
</dbReference>
<dbReference type="SMART" id="SM00147">
    <property type="entry name" value="RasGEF"/>
    <property type="match status" value="1"/>
</dbReference>
<evidence type="ECO:0000256" key="1">
    <source>
        <dbReference type="ARBA" id="ARBA00022468"/>
    </source>
</evidence>
<dbReference type="SUPFAM" id="SSF50729">
    <property type="entry name" value="PH domain-like"/>
    <property type="match status" value="1"/>
</dbReference>
<name>A0AAD6J2R5_DREDA</name>
<dbReference type="GO" id="GO:0005085">
    <property type="term" value="F:guanyl-nucleotide exchange factor activity"/>
    <property type="evidence" value="ECO:0007669"/>
    <property type="project" value="UniProtKB-KW"/>
</dbReference>
<feature type="compositionally biased region" description="Basic and acidic residues" evidence="3">
    <location>
        <begin position="151"/>
        <end position="166"/>
    </location>
</feature>
<feature type="region of interest" description="Disordered" evidence="3">
    <location>
        <begin position="773"/>
        <end position="797"/>
    </location>
</feature>
<dbReference type="CDD" id="cd00159">
    <property type="entry name" value="RhoGAP"/>
    <property type="match status" value="1"/>
</dbReference>
<dbReference type="PANTHER" id="PTHR23176:SF96">
    <property type="entry name" value="GTPASE-ACTIVATING PROTEIN BEM2_IPL2"/>
    <property type="match status" value="1"/>
</dbReference>
<dbReference type="Gene3D" id="1.20.870.10">
    <property type="entry name" value="Son of sevenless (SoS) protein Chain: S domain 1"/>
    <property type="match status" value="1"/>
</dbReference>
<dbReference type="SMART" id="SM00324">
    <property type="entry name" value="RhoGAP"/>
    <property type="match status" value="1"/>
</dbReference>
<dbReference type="PROSITE" id="PS50212">
    <property type="entry name" value="RASGEF_NTER"/>
    <property type="match status" value="1"/>
</dbReference>
<dbReference type="GO" id="GO:0005938">
    <property type="term" value="C:cell cortex"/>
    <property type="evidence" value="ECO:0007669"/>
    <property type="project" value="UniProtKB-ARBA"/>
</dbReference>
<keyword evidence="2" id="KW-0344">Guanine-nucleotide releasing factor</keyword>
<evidence type="ECO:0000256" key="2">
    <source>
        <dbReference type="PROSITE-ProRule" id="PRU00168"/>
    </source>
</evidence>
<dbReference type="InterPro" id="IPR000198">
    <property type="entry name" value="RhoGAP_dom"/>
</dbReference>
<feature type="compositionally biased region" description="Basic and acidic residues" evidence="3">
    <location>
        <begin position="69"/>
        <end position="80"/>
    </location>
</feature>
<dbReference type="InterPro" id="IPR023578">
    <property type="entry name" value="Ras_GEF_dom_sf"/>
</dbReference>
<evidence type="ECO:0000313" key="7">
    <source>
        <dbReference type="EMBL" id="KAJ6263255.1"/>
    </source>
</evidence>
<protein>
    <submittedName>
        <fullName evidence="7">Uncharacterized protein</fullName>
    </submittedName>
</protein>
<dbReference type="SMART" id="SM00229">
    <property type="entry name" value="RasGEFN"/>
    <property type="match status" value="1"/>
</dbReference>
<dbReference type="Gene3D" id="1.10.840.10">
    <property type="entry name" value="Ras guanine-nucleotide exchange factors catalytic domain"/>
    <property type="match status" value="1"/>
</dbReference>
<feature type="domain" description="N-terminal Ras-GEF" evidence="5">
    <location>
        <begin position="894"/>
        <end position="1070"/>
    </location>
</feature>
<dbReference type="SUPFAM" id="SSF48366">
    <property type="entry name" value="Ras GEF"/>
    <property type="match status" value="2"/>
</dbReference>
<accession>A0AAD6J2R5</accession>
<dbReference type="InterPro" id="IPR001895">
    <property type="entry name" value="RASGEF_cat_dom"/>
</dbReference>
<feature type="region of interest" description="Disordered" evidence="3">
    <location>
        <begin position="57"/>
        <end position="189"/>
    </location>
</feature>
<evidence type="ECO:0000313" key="8">
    <source>
        <dbReference type="Proteomes" id="UP001221413"/>
    </source>
</evidence>
<dbReference type="InterPro" id="IPR000651">
    <property type="entry name" value="Ras-like_Gua-exchang_fac_N"/>
</dbReference>
<evidence type="ECO:0000259" key="4">
    <source>
        <dbReference type="PROSITE" id="PS50009"/>
    </source>
</evidence>
<dbReference type="Gene3D" id="1.10.555.10">
    <property type="entry name" value="Rho GTPase activation protein"/>
    <property type="match status" value="1"/>
</dbReference>
<evidence type="ECO:0000256" key="3">
    <source>
        <dbReference type="SAM" id="MobiDB-lite"/>
    </source>
</evidence>
<feature type="region of interest" description="Disordered" evidence="3">
    <location>
        <begin position="1433"/>
        <end position="1474"/>
    </location>
</feature>
<dbReference type="InterPro" id="IPR036964">
    <property type="entry name" value="RASGEF_cat_dom_sf"/>
</dbReference>
<feature type="domain" description="Rho-GAP" evidence="6">
    <location>
        <begin position="1607"/>
        <end position="1796"/>
    </location>
</feature>
<dbReference type="EMBL" id="JAQGDS010000002">
    <property type="protein sequence ID" value="KAJ6263255.1"/>
    <property type="molecule type" value="Genomic_DNA"/>
</dbReference>
<dbReference type="Pfam" id="PF00620">
    <property type="entry name" value="RhoGAP"/>
    <property type="match status" value="1"/>
</dbReference>
<dbReference type="GO" id="GO:0007264">
    <property type="term" value="P:small GTPase-mediated signal transduction"/>
    <property type="evidence" value="ECO:0007669"/>
    <property type="project" value="InterPro"/>
</dbReference>
<evidence type="ECO:0000259" key="6">
    <source>
        <dbReference type="PROSITE" id="PS50238"/>
    </source>
</evidence>
<organism evidence="7 8">
    <name type="scientific">Drechslerella dactyloides</name>
    <name type="common">Nematode-trapping fungus</name>
    <name type="synonym">Arthrobotrys dactyloides</name>
    <dbReference type="NCBI Taxonomy" id="74499"/>
    <lineage>
        <taxon>Eukaryota</taxon>
        <taxon>Fungi</taxon>
        <taxon>Dikarya</taxon>
        <taxon>Ascomycota</taxon>
        <taxon>Pezizomycotina</taxon>
        <taxon>Orbiliomycetes</taxon>
        <taxon>Orbiliales</taxon>
        <taxon>Orbiliaceae</taxon>
        <taxon>Drechslerella</taxon>
    </lineage>
</organism>
<feature type="compositionally biased region" description="Low complexity" evidence="3">
    <location>
        <begin position="93"/>
        <end position="108"/>
    </location>
</feature>
<gene>
    <name evidence="7" type="ORF">Dda_1816</name>
</gene>
<dbReference type="GO" id="GO:0005096">
    <property type="term" value="F:GTPase activator activity"/>
    <property type="evidence" value="ECO:0007669"/>
    <property type="project" value="UniProtKB-KW"/>
</dbReference>
<dbReference type="Pfam" id="PF00618">
    <property type="entry name" value="RasGEF_N"/>
    <property type="match status" value="1"/>
</dbReference>
<sequence length="1834" mass="205562">MSRTATMRREGEREREREAWVESAVKVDGCSSGCVARGSKINSLFFLASFMSQFNRQNLTQPSGPVPRRRSEGSKDRQRPELLTSVNRKSGAFSPSSPFSPSSFSSSSQTTKQKPPKAGTTTSLNNHVRSISRSVNDIFARSKSPSQSDAYLRDPGRPEKISEIRRPHTASLTNSGRFPEGDEASFMSDGGRSEPVFEGWLNVVNSHYSRKGALKDAWKLHFAVIHGHLLSLYKPPPSLHIRSFDIHAKVPLKTTSRPQTAPDIQLAASQEASTLRHNKEDRHPDLVLAEDGAAVSGSVEAICHEILFGSDDRFFKCMLLTLPAWTIPETAIAIFTEYAKGRNICGILDRVVTTVIDSSFGMLLEMRYHESLMALIEKGIKPHSPQLAAALSGRVENKVNQLRSELFPTNVGRGESDATDKRPALSLSPNEFLSIPASHLAQQIHAFHKKYLTIWNPGNDISLLMDVTHALPAANRNPLVFTSNAIHFLGEKLCMDILMPNHSHEFRASLLSHWIDVGGILQDLGDMVGWFSIIMAILSPAILRLQMTWQMIEPVKLQTVIEEWVPVMLDLERRKFELSTSDTVRPSVMAPGGGGETIAVQDIIPYFGDLCHSLTETNENRDNKINCKKFLQGYEGIEAGLERWSRYPEEKAAEGKDIPPLRVKEDPRIQQCLRILNDSSKAISVYSSSLFQMSLAAERPNTGVYVQPHYHQKPPLSTGTSIPLAFTELLPGFSLFNWEDTLTIAEAFGKKHFNASTGNLAVIDMDHDPMISAPNTPTPVLRRTRSFPPPRTSAKTTGYNALDVATHERTAGLQSKDNTILRAVRDVLGVDEESFYSKDGELVLKADANPDLGSRPSSLIEHGRRPLSIASGHADSGDRPPSLVNPYRPSAKVLNMVTKGGTLERLVDILVLGVQDFSARMFTRNETGEKKELSVFGMDEELFIITFLATFRSFCLPIVLLEYLKKRLLGARSAAKLSDKIKDDDVFPDWTGLYQDKDEVLEWPMVARIHIGILRVLSFWVEEFYIDFHGDLGLRDAFLEFISMLSKEFTMWENQTSTHEELPDMIEQIFNLLDDVREQFERSFYLPLRPSSSFPSIPPLSVPVHCPLKYVEEFVDQIEGYARRAFQEIRLVDWMITFEILEMQSTELNGFLVSKSTAQAIEDDDVIQNVFLILRNLPRVDGSETVFQSIPPAIRAFALLQSDVTLMIISMIADTRINADERSQRIFSLLRCIALCQRRMSVLDIYGNTSSTAIARQSVPSFVGNAIATALCSPESRMFAHAWGLAGELATGRNSDLDTLQNVIPVLTEETKSQGPMTVCPCWLLDRMLEIICNVPNMLIENSRLINFDKRRYVFNLVSNFFDIDPNTPNPGNAHEDNTSSHTGHERQAPPSRSIRPMDRKHLKEFAFRENAATRSNRTKVFSRLVQKEHDKRKRDWKYRESVEKQHRGQLKASQKNKSASLRMDPSSEKKSGRRLAVNTLFKAVRPISMAISSTWTPPTASRVVPPGDLPVMHSGALRTKPVIIVDLHRLSGMHSSPSFRQRQIWKLKTEDGLSFLFQATGSEDTQAWLHSIEAVSGEILRTDGDEALDAGMSSAPNVVVSPSFGVSLEKLYLRDGLKVPYVVEAMLGEVERRGLDEVGIYRVPGATSSINALKQALDSEVDVRMDDDRWFDINAIAGAFKLFMREMPNNLLSPELLEDLKAMPANLEDSEKPLYFRSCFAKCPPYIYFFLQRFYRHLHLISQNAAVNKMNTVNLAIVFGMGMANDGSGTMGFSPDFGYFQQMVRAWITHAETIFPDPPPEEVPESPYMGEQTEMHHPFTIPVIVETNAAEDG</sequence>
<dbReference type="Proteomes" id="UP001221413">
    <property type="component" value="Unassembled WGS sequence"/>
</dbReference>
<feature type="compositionally biased region" description="Basic and acidic residues" evidence="3">
    <location>
        <begin position="1438"/>
        <end position="1447"/>
    </location>
</feature>
<feature type="domain" description="Ras-GEF" evidence="4">
    <location>
        <begin position="436"/>
        <end position="700"/>
    </location>
</feature>
<dbReference type="PANTHER" id="PTHR23176">
    <property type="entry name" value="RHO/RAC/CDC GTPASE-ACTIVATING PROTEIN"/>
    <property type="match status" value="1"/>
</dbReference>
<dbReference type="InterPro" id="IPR050729">
    <property type="entry name" value="Rho-GAP"/>
</dbReference>
<dbReference type="PROSITE" id="PS50009">
    <property type="entry name" value="RASGEF_CAT"/>
    <property type="match status" value="1"/>
</dbReference>
<dbReference type="InterPro" id="IPR008936">
    <property type="entry name" value="Rho_GTPase_activation_prot"/>
</dbReference>
<reference evidence="7" key="1">
    <citation type="submission" date="2023-01" db="EMBL/GenBank/DDBJ databases">
        <title>The chitinases involved in constricting ring structure development in the nematode-trapping fungus Drechslerella dactyloides.</title>
        <authorList>
            <person name="Wang R."/>
            <person name="Zhang L."/>
            <person name="Tang P."/>
            <person name="Li S."/>
            <person name="Liang L."/>
        </authorList>
    </citation>
    <scope>NUCLEOTIDE SEQUENCE</scope>
    <source>
        <strain evidence="7">YMF1.00031</strain>
    </source>
</reference>
<feature type="region of interest" description="Disordered" evidence="3">
    <location>
        <begin position="1366"/>
        <end position="1399"/>
    </location>
</feature>
<dbReference type="PROSITE" id="PS50238">
    <property type="entry name" value="RHOGAP"/>
    <property type="match status" value="1"/>
</dbReference>
<keyword evidence="1" id="KW-0343">GTPase activation</keyword>
<dbReference type="CDD" id="cd06224">
    <property type="entry name" value="REM"/>
    <property type="match status" value="1"/>
</dbReference>
<feature type="compositionally biased region" description="Basic and acidic residues" evidence="3">
    <location>
        <begin position="1374"/>
        <end position="1388"/>
    </location>
</feature>
<keyword evidence="8" id="KW-1185">Reference proteome</keyword>